<dbReference type="InterPro" id="IPR002347">
    <property type="entry name" value="SDR_fam"/>
</dbReference>
<evidence type="ECO:0000256" key="1">
    <source>
        <dbReference type="ARBA" id="ARBA00023002"/>
    </source>
</evidence>
<dbReference type="RefSeq" id="WP_142896246.1">
    <property type="nucleotide sequence ID" value="NZ_ML660054.1"/>
</dbReference>
<reference evidence="3 4" key="1">
    <citation type="submission" date="2019-06" db="EMBL/GenBank/DDBJ databases">
        <title>Whole genome sequence for Rhodospirillaceae sp. R148.</title>
        <authorList>
            <person name="Wang G."/>
        </authorList>
    </citation>
    <scope>NUCLEOTIDE SEQUENCE [LARGE SCALE GENOMIC DNA]</scope>
    <source>
        <strain evidence="3 4">R148</strain>
    </source>
</reference>
<name>A0A545TTI7_9PROT</name>
<comment type="similarity">
    <text evidence="2">Belongs to the short-chain dehydrogenases/reductases (SDR) family.</text>
</comment>
<dbReference type="InterPro" id="IPR036291">
    <property type="entry name" value="NAD(P)-bd_dom_sf"/>
</dbReference>
<accession>A0A545TTI7</accession>
<dbReference type="SUPFAM" id="SSF51735">
    <property type="entry name" value="NAD(P)-binding Rossmann-fold domains"/>
    <property type="match status" value="1"/>
</dbReference>
<dbReference type="Pfam" id="PF00106">
    <property type="entry name" value="adh_short"/>
    <property type="match status" value="2"/>
</dbReference>
<dbReference type="Proteomes" id="UP000315252">
    <property type="component" value="Unassembled WGS sequence"/>
</dbReference>
<keyword evidence="1" id="KW-0560">Oxidoreductase</keyword>
<dbReference type="OrthoDB" id="8477999at2"/>
<evidence type="ECO:0000313" key="4">
    <source>
        <dbReference type="Proteomes" id="UP000315252"/>
    </source>
</evidence>
<dbReference type="PANTHER" id="PTHR43157">
    <property type="entry name" value="PHOSPHATIDYLINOSITOL-GLYCAN BIOSYNTHESIS CLASS F PROTEIN-RELATED"/>
    <property type="match status" value="1"/>
</dbReference>
<dbReference type="Gene3D" id="3.40.50.720">
    <property type="entry name" value="NAD(P)-binding Rossmann-like Domain"/>
    <property type="match status" value="1"/>
</dbReference>
<sequence length="287" mass="30603">MNETDANWTVITGSTGGIGGEIVKILAARGDDMILVNRSEPKAQTQRSKLIANYPNLKVELITVDLMDTAQIDTAVDKIGAFPGRIDALYNNSGVLTAERVLSAQGFESQFAVNTLAPYQLITGLRRKMARPANETPAIVVNFSSSAVNAQKTLELGNLADPEKVGGIMGTYAQTKLAVTALSAALSDDLKSDNILIRAIDPGATRTAMTTSGNSAMPKPLQWLATFFFSPADKQAAKLVDGADPQAFGSRSGIYIANRKEKKLPKAAADAKMQKELVALLERLLHG</sequence>
<keyword evidence="4" id="KW-1185">Reference proteome</keyword>
<dbReference type="PROSITE" id="PS00061">
    <property type="entry name" value="ADH_SHORT"/>
    <property type="match status" value="1"/>
</dbReference>
<organism evidence="3 4">
    <name type="scientific">Denitrobaculum tricleocarpae</name>
    <dbReference type="NCBI Taxonomy" id="2591009"/>
    <lineage>
        <taxon>Bacteria</taxon>
        <taxon>Pseudomonadati</taxon>
        <taxon>Pseudomonadota</taxon>
        <taxon>Alphaproteobacteria</taxon>
        <taxon>Rhodospirillales</taxon>
        <taxon>Rhodospirillaceae</taxon>
        <taxon>Denitrobaculum</taxon>
    </lineage>
</organism>
<dbReference type="EMBL" id="VHSH01000003">
    <property type="protein sequence ID" value="TQV80532.1"/>
    <property type="molecule type" value="Genomic_DNA"/>
</dbReference>
<dbReference type="GO" id="GO:0016491">
    <property type="term" value="F:oxidoreductase activity"/>
    <property type="evidence" value="ECO:0007669"/>
    <property type="project" value="UniProtKB-KW"/>
</dbReference>
<evidence type="ECO:0000313" key="3">
    <source>
        <dbReference type="EMBL" id="TQV80532.1"/>
    </source>
</evidence>
<dbReference type="AlphaFoldDB" id="A0A545TTI7"/>
<gene>
    <name evidence="3" type="ORF">FKG95_10160</name>
</gene>
<proteinExistence type="inferred from homology"/>
<dbReference type="InterPro" id="IPR020904">
    <property type="entry name" value="Sc_DH/Rdtase_CS"/>
</dbReference>
<evidence type="ECO:0000256" key="2">
    <source>
        <dbReference type="RuleBase" id="RU000363"/>
    </source>
</evidence>
<dbReference type="PANTHER" id="PTHR43157:SF31">
    <property type="entry name" value="PHOSPHATIDYLINOSITOL-GLYCAN BIOSYNTHESIS CLASS F PROTEIN"/>
    <property type="match status" value="1"/>
</dbReference>
<dbReference type="PRINTS" id="PR00080">
    <property type="entry name" value="SDRFAMILY"/>
</dbReference>
<dbReference type="PRINTS" id="PR00081">
    <property type="entry name" value="GDHRDH"/>
</dbReference>
<comment type="caution">
    <text evidence="3">The sequence shown here is derived from an EMBL/GenBank/DDBJ whole genome shotgun (WGS) entry which is preliminary data.</text>
</comment>
<protein>
    <submittedName>
        <fullName evidence="3">SDR family NAD(P)-dependent oxidoreductase</fullName>
    </submittedName>
</protein>